<dbReference type="GO" id="GO:0003989">
    <property type="term" value="F:acetyl-CoA carboxylase activity"/>
    <property type="evidence" value="ECO:0007669"/>
    <property type="project" value="InterPro"/>
</dbReference>
<dbReference type="EMBL" id="MFNE01000006">
    <property type="protein sequence ID" value="OGG96978.1"/>
    <property type="molecule type" value="Genomic_DNA"/>
</dbReference>
<dbReference type="GO" id="GO:0016743">
    <property type="term" value="F:carboxyl- or carbamoyltransferase activity"/>
    <property type="evidence" value="ECO:0007669"/>
    <property type="project" value="UniProtKB-UniRule"/>
</dbReference>
<dbReference type="GO" id="GO:0009317">
    <property type="term" value="C:acetyl-CoA carboxylase complex"/>
    <property type="evidence" value="ECO:0007669"/>
    <property type="project" value="InterPro"/>
</dbReference>
<comment type="subunit">
    <text evidence="10">Acetyl-CoA carboxylase is a heterohexamer composed of biotin carboxyl carrier protein (AccB), biotin carboxylase (AccC) and two subunits each of ACCase subunit alpha (AccA) and ACCase subunit beta (AccD).</text>
</comment>
<dbReference type="EC" id="2.1.3.15" evidence="10"/>
<dbReference type="PROSITE" id="PS50989">
    <property type="entry name" value="COA_CT_CTER"/>
    <property type="match status" value="1"/>
</dbReference>
<dbReference type="GO" id="GO:0006633">
    <property type="term" value="P:fatty acid biosynthetic process"/>
    <property type="evidence" value="ECO:0007669"/>
    <property type="project" value="UniProtKB-KW"/>
</dbReference>
<dbReference type="NCBIfam" id="NF041504">
    <property type="entry name" value="AccA_sub"/>
    <property type="match status" value="1"/>
</dbReference>
<evidence type="ECO:0000256" key="7">
    <source>
        <dbReference type="ARBA" id="ARBA00023098"/>
    </source>
</evidence>
<reference evidence="12 13" key="1">
    <citation type="journal article" date="2016" name="Nat. Commun.">
        <title>Thousands of microbial genomes shed light on interconnected biogeochemical processes in an aquifer system.</title>
        <authorList>
            <person name="Anantharaman K."/>
            <person name="Brown C.T."/>
            <person name="Hug L.A."/>
            <person name="Sharon I."/>
            <person name="Castelle C.J."/>
            <person name="Probst A.J."/>
            <person name="Thomas B.C."/>
            <person name="Singh A."/>
            <person name="Wilkins M.J."/>
            <person name="Karaoz U."/>
            <person name="Brodie E.L."/>
            <person name="Williams K.H."/>
            <person name="Hubbard S.S."/>
            <person name="Banfield J.F."/>
        </authorList>
    </citation>
    <scope>NUCLEOTIDE SEQUENCE [LARGE SCALE GENOMIC DNA]</scope>
</reference>
<evidence type="ECO:0000313" key="13">
    <source>
        <dbReference type="Proteomes" id="UP000178449"/>
    </source>
</evidence>
<organism evidence="12 13">
    <name type="scientific">Candidatus Lambdaproteobacteria bacterium RIFOXYD2_FULL_50_16</name>
    <dbReference type="NCBI Taxonomy" id="1817772"/>
    <lineage>
        <taxon>Bacteria</taxon>
        <taxon>Pseudomonadati</taxon>
        <taxon>Pseudomonadota</taxon>
        <taxon>Candidatus Lambdaproteobacteria</taxon>
    </lineage>
</organism>
<comment type="function">
    <text evidence="10">Component of the acetyl coenzyme A carboxylase (ACC) complex. First, biotin carboxylase catalyzes the carboxylation of biotin on its carrier protein (BCCP) and then the CO(2) group is transferred by the carboxyltransferase to acetyl-CoA to form malonyl-CoA.</text>
</comment>
<dbReference type="PANTHER" id="PTHR42853">
    <property type="entry name" value="ACETYL-COENZYME A CARBOXYLASE CARBOXYL TRANSFERASE SUBUNIT ALPHA"/>
    <property type="match status" value="1"/>
</dbReference>
<evidence type="ECO:0000256" key="3">
    <source>
        <dbReference type="ARBA" id="ARBA00022679"/>
    </source>
</evidence>
<dbReference type="InterPro" id="IPR011763">
    <property type="entry name" value="COA_CT_C"/>
</dbReference>
<evidence type="ECO:0000256" key="8">
    <source>
        <dbReference type="ARBA" id="ARBA00023160"/>
    </source>
</evidence>
<evidence type="ECO:0000259" key="11">
    <source>
        <dbReference type="PROSITE" id="PS50989"/>
    </source>
</evidence>
<dbReference type="Pfam" id="PF03255">
    <property type="entry name" value="ACCA"/>
    <property type="match status" value="1"/>
</dbReference>
<keyword evidence="2 10" id="KW-0444">Lipid biosynthesis</keyword>
<dbReference type="AlphaFoldDB" id="A0A1F6GFU3"/>
<dbReference type="Proteomes" id="UP000178449">
    <property type="component" value="Unassembled WGS sequence"/>
</dbReference>
<evidence type="ECO:0000256" key="9">
    <source>
        <dbReference type="ARBA" id="ARBA00049152"/>
    </source>
</evidence>
<comment type="pathway">
    <text evidence="1 10">Lipid metabolism; malonyl-CoA biosynthesis; malonyl-CoA from acetyl-CoA: step 1/1.</text>
</comment>
<feature type="domain" description="CoA carboxyltransferase C-terminal" evidence="11">
    <location>
        <begin position="37"/>
        <end position="291"/>
    </location>
</feature>
<dbReference type="STRING" id="1817772.A2527_02670"/>
<dbReference type="HAMAP" id="MF_00823">
    <property type="entry name" value="AcetylCoA_CT_alpha"/>
    <property type="match status" value="1"/>
</dbReference>
<dbReference type="NCBIfam" id="NF004344">
    <property type="entry name" value="PRK05724.1"/>
    <property type="match status" value="1"/>
</dbReference>
<dbReference type="InterPro" id="IPR001095">
    <property type="entry name" value="Acetyl_CoA_COase_a_su"/>
</dbReference>
<keyword evidence="7 10" id="KW-0443">Lipid metabolism</keyword>
<gene>
    <name evidence="10" type="primary">accA</name>
    <name evidence="12" type="ORF">A2527_02670</name>
</gene>
<keyword evidence="10" id="KW-0963">Cytoplasm</keyword>
<keyword evidence="4 10" id="KW-0547">Nucleotide-binding</keyword>
<accession>A0A1F6GFU3</accession>
<keyword evidence="8 10" id="KW-0275">Fatty acid biosynthesis</keyword>
<dbReference type="InterPro" id="IPR029045">
    <property type="entry name" value="ClpP/crotonase-like_dom_sf"/>
</dbReference>
<proteinExistence type="inferred from homology"/>
<protein>
    <recommendedName>
        <fullName evidence="10">Acetyl-coenzyme A carboxylase carboxyl transferase subunit alpha</fullName>
        <shortName evidence="10">ACCase subunit alpha</shortName>
        <shortName evidence="10">Acetyl-CoA carboxylase carboxyltransferase subunit alpha</shortName>
        <ecNumber evidence="10">2.1.3.15</ecNumber>
    </recommendedName>
</protein>
<dbReference type="SUPFAM" id="SSF52096">
    <property type="entry name" value="ClpP/crotonase"/>
    <property type="match status" value="1"/>
</dbReference>
<comment type="caution">
    <text evidence="12">The sequence shown here is derived from an EMBL/GenBank/DDBJ whole genome shotgun (WGS) entry which is preliminary data.</text>
</comment>
<evidence type="ECO:0000256" key="6">
    <source>
        <dbReference type="ARBA" id="ARBA00022840"/>
    </source>
</evidence>
<dbReference type="GO" id="GO:0005524">
    <property type="term" value="F:ATP binding"/>
    <property type="evidence" value="ECO:0007669"/>
    <property type="project" value="UniProtKB-KW"/>
</dbReference>
<comment type="catalytic activity">
    <reaction evidence="9 10">
        <text>N(6)-carboxybiotinyl-L-lysyl-[protein] + acetyl-CoA = N(6)-biotinyl-L-lysyl-[protein] + malonyl-CoA</text>
        <dbReference type="Rhea" id="RHEA:54728"/>
        <dbReference type="Rhea" id="RHEA-COMP:10505"/>
        <dbReference type="Rhea" id="RHEA-COMP:10506"/>
        <dbReference type="ChEBI" id="CHEBI:57288"/>
        <dbReference type="ChEBI" id="CHEBI:57384"/>
        <dbReference type="ChEBI" id="CHEBI:83144"/>
        <dbReference type="ChEBI" id="CHEBI:83145"/>
        <dbReference type="EC" id="2.1.3.15"/>
    </reaction>
</comment>
<keyword evidence="3 10" id="KW-0808">Transferase</keyword>
<evidence type="ECO:0000256" key="1">
    <source>
        <dbReference type="ARBA" id="ARBA00004956"/>
    </source>
</evidence>
<dbReference type="NCBIfam" id="TIGR00513">
    <property type="entry name" value="accA"/>
    <property type="match status" value="1"/>
</dbReference>
<dbReference type="PRINTS" id="PR01069">
    <property type="entry name" value="ACCCTRFRASEA"/>
</dbReference>
<dbReference type="Gene3D" id="3.90.226.10">
    <property type="entry name" value="2-enoyl-CoA Hydratase, Chain A, domain 1"/>
    <property type="match status" value="1"/>
</dbReference>
<dbReference type="UniPathway" id="UPA00655">
    <property type="reaction ID" value="UER00711"/>
</dbReference>
<dbReference type="PANTHER" id="PTHR42853:SF3">
    <property type="entry name" value="ACETYL-COENZYME A CARBOXYLASE CARBOXYL TRANSFERASE SUBUNIT ALPHA, CHLOROPLASTIC"/>
    <property type="match status" value="1"/>
</dbReference>
<name>A0A1F6GFU3_9PROT</name>
<evidence type="ECO:0000256" key="4">
    <source>
        <dbReference type="ARBA" id="ARBA00022741"/>
    </source>
</evidence>
<evidence type="ECO:0000256" key="5">
    <source>
        <dbReference type="ARBA" id="ARBA00022832"/>
    </source>
</evidence>
<keyword evidence="6 10" id="KW-0067">ATP-binding</keyword>
<comment type="subcellular location">
    <subcellularLocation>
        <location evidence="10">Cytoplasm</location>
    </subcellularLocation>
</comment>
<comment type="similarity">
    <text evidence="10">Belongs to the AccA family.</text>
</comment>
<dbReference type="GO" id="GO:2001295">
    <property type="term" value="P:malonyl-CoA biosynthetic process"/>
    <property type="evidence" value="ECO:0007669"/>
    <property type="project" value="UniProtKB-UniRule"/>
</dbReference>
<sequence length="318" mass="35182">MYVLEFEKPIIALRSKIAELQAMHEAGEVDVTDEIKKLEQKAAKLETNTYKHLGDWEKTLLARHPLRPYTLDFIEHCTTGFEELHGDRHFRDDPSIVGGICKIDKHPFMVIGHQKGRNTAENVLRNFGMPHPEGYRKALRLMKLAEKFGMPILTLIDTPGAYPGLGAEERGQSEAIAVNLREMAALKVPVIAVVTGEGGSGGALALGVANRVLMFEHSIYSVISPEGCASILYGDGSRAQEAAQNLKYVARELSKLGIIDGIIKEPIGGAHAKPEEALDNLKAEVLKNLKDLKKLNPEALVEDRWEKFRQIGVFAESR</sequence>
<keyword evidence="5 10" id="KW-0276">Fatty acid metabolism</keyword>
<evidence type="ECO:0000313" key="12">
    <source>
        <dbReference type="EMBL" id="OGG96978.1"/>
    </source>
</evidence>
<evidence type="ECO:0000256" key="2">
    <source>
        <dbReference type="ARBA" id="ARBA00022516"/>
    </source>
</evidence>
<evidence type="ECO:0000256" key="10">
    <source>
        <dbReference type="HAMAP-Rule" id="MF_00823"/>
    </source>
</evidence>